<evidence type="ECO:0000256" key="8">
    <source>
        <dbReference type="RuleBase" id="RU362056"/>
    </source>
</evidence>
<dbReference type="PANTHER" id="PTHR11388">
    <property type="entry name" value="ORGANIC ANION TRANSPORTER"/>
    <property type="match status" value="1"/>
</dbReference>
<dbReference type="GO" id="GO:0016324">
    <property type="term" value="C:apical plasma membrane"/>
    <property type="evidence" value="ECO:0007669"/>
    <property type="project" value="TreeGrafter"/>
</dbReference>
<keyword evidence="7" id="KW-1015">Disulfide bond</keyword>
<name>A0A7L0CEZ2_9AVES</name>
<keyword evidence="4 8" id="KW-0812">Transmembrane</keyword>
<keyword evidence="8" id="KW-0406">Ion transport</keyword>
<dbReference type="GO" id="GO:0015347">
    <property type="term" value="F:sodium-independent organic anion transmembrane transporter activity"/>
    <property type="evidence" value="ECO:0007669"/>
    <property type="project" value="TreeGrafter"/>
</dbReference>
<feature type="non-terminal residue" evidence="11">
    <location>
        <position position="559"/>
    </location>
</feature>
<feature type="transmembrane region" description="Helical" evidence="8">
    <location>
        <begin position="69"/>
        <end position="90"/>
    </location>
</feature>
<keyword evidence="12" id="KW-1185">Reference proteome</keyword>
<feature type="transmembrane region" description="Helical" evidence="8">
    <location>
        <begin position="321"/>
        <end position="342"/>
    </location>
</feature>
<feature type="transmembrane region" description="Helical" evidence="8">
    <location>
        <begin position="175"/>
        <end position="203"/>
    </location>
</feature>
<feature type="transmembrane region" description="Helical" evidence="8">
    <location>
        <begin position="138"/>
        <end position="163"/>
    </location>
</feature>
<dbReference type="Proteomes" id="UP000519115">
    <property type="component" value="Unassembled WGS sequence"/>
</dbReference>
<dbReference type="GO" id="GO:0006811">
    <property type="term" value="P:monoatomic ion transport"/>
    <property type="evidence" value="ECO:0007669"/>
    <property type="project" value="UniProtKB-KW"/>
</dbReference>
<sequence>QFFVFCHGLLQLSQLLVSGYLKSSISTIERRYGLSSQTSGLLASFNEVGNTLLIVFISYFGSRVHRPRFIGCGAVLVSLAGFLMSLPHFITGPYKYDQSVASMFSNTTDLCQPGVPGSWGNLSNAGCTPHAARENHEVLLVMFIAQVLLGIGGVPIQPFGISYIDDFASERNSPLYLGILFSVTVIGPGVAFMLGSAMLRFYVDIDKVTGDEVQLTNKDPRWVGAWWLGFLVAASLVALSAVPYFFFPREMPKEVGEVLQIALHTNTSYFPLVLLRNLRHPVYLLVVLAQVNLSAMVAGLATFMGKFLERQFSLTASLANMIIGAVNIPGAMVGIVVGGAILKRFQMSLRQCSAMCVLGMFLCLLLAFPLLFLGCPTQKVAGITYSESSEFGHHALECNLQCNCPEKAYNPICGSNAIEYISPCSAGCSIVNINADNSVLNYTNCSCISKNGLAGFAKPGTCGTGCSHLFLPFVVLSCLAGILASTSHTPSFMLILRSIQPEDKSFAVGIQFMLLRVLAWMPGPVLYGSAIDTTCIFWEKKCDRKAACRYYDNNLFRQR</sequence>
<dbReference type="InterPro" id="IPR036058">
    <property type="entry name" value="Kazal_dom_sf"/>
</dbReference>
<dbReference type="GO" id="GO:0043252">
    <property type="term" value="P:sodium-independent organic anion transport"/>
    <property type="evidence" value="ECO:0007669"/>
    <property type="project" value="TreeGrafter"/>
</dbReference>
<dbReference type="EMBL" id="VXAF01000761">
    <property type="protein sequence ID" value="NXJ55339.1"/>
    <property type="molecule type" value="Genomic_DNA"/>
</dbReference>
<comment type="similarity">
    <text evidence="2 8">Belongs to the organo anion transporter (TC 2.A.60) family.</text>
</comment>
<dbReference type="PROSITE" id="PS50850">
    <property type="entry name" value="MFS"/>
    <property type="match status" value="1"/>
</dbReference>
<evidence type="ECO:0000256" key="1">
    <source>
        <dbReference type="ARBA" id="ARBA00004651"/>
    </source>
</evidence>
<dbReference type="PROSITE" id="PS51465">
    <property type="entry name" value="KAZAL_2"/>
    <property type="match status" value="1"/>
</dbReference>
<comment type="caution">
    <text evidence="8">Lacks conserved residue(s) required for the propagation of feature annotation.</text>
</comment>
<keyword evidence="3" id="KW-1003">Cell membrane</keyword>
<feature type="domain" description="Major facilitator superfamily (MFS) profile" evidence="9">
    <location>
        <begin position="1"/>
        <end position="559"/>
    </location>
</feature>
<dbReference type="SUPFAM" id="SSF103473">
    <property type="entry name" value="MFS general substrate transporter"/>
    <property type="match status" value="1"/>
</dbReference>
<dbReference type="InterPro" id="IPR020846">
    <property type="entry name" value="MFS_dom"/>
</dbReference>
<feature type="non-terminal residue" evidence="11">
    <location>
        <position position="1"/>
    </location>
</feature>
<comment type="caution">
    <text evidence="11">The sequence shown here is derived from an EMBL/GenBank/DDBJ whole genome shotgun (WGS) entry which is preliminary data.</text>
</comment>
<evidence type="ECO:0000256" key="4">
    <source>
        <dbReference type="ARBA" id="ARBA00022692"/>
    </source>
</evidence>
<keyword evidence="5 8" id="KW-1133">Transmembrane helix</keyword>
<accession>A0A7L0CEZ2</accession>
<protein>
    <recommendedName>
        <fullName evidence="8">Solute carrier organic anion transporter family member</fullName>
    </recommendedName>
</protein>
<feature type="domain" description="Kazal-like" evidence="10">
    <location>
        <begin position="392"/>
        <end position="446"/>
    </location>
</feature>
<evidence type="ECO:0000256" key="3">
    <source>
        <dbReference type="ARBA" id="ARBA00022475"/>
    </source>
</evidence>
<evidence type="ECO:0000256" key="6">
    <source>
        <dbReference type="ARBA" id="ARBA00023136"/>
    </source>
</evidence>
<evidence type="ECO:0000259" key="9">
    <source>
        <dbReference type="PROSITE" id="PS50850"/>
    </source>
</evidence>
<dbReference type="PANTHER" id="PTHR11388:SF87">
    <property type="entry name" value="SOLUTE CARRIER ORGANIC ANION TRANSPORTER FAMILY MEMBER 2B1"/>
    <property type="match status" value="1"/>
</dbReference>
<dbReference type="NCBIfam" id="TIGR00805">
    <property type="entry name" value="oat"/>
    <property type="match status" value="1"/>
</dbReference>
<dbReference type="GO" id="GO:0015125">
    <property type="term" value="F:bile acid transmembrane transporter activity"/>
    <property type="evidence" value="ECO:0007669"/>
    <property type="project" value="TreeGrafter"/>
</dbReference>
<feature type="transmembrane region" description="Helical" evidence="8">
    <location>
        <begin position="282"/>
        <end position="301"/>
    </location>
</feature>
<dbReference type="GO" id="GO:0016323">
    <property type="term" value="C:basolateral plasma membrane"/>
    <property type="evidence" value="ECO:0007669"/>
    <property type="project" value="TreeGrafter"/>
</dbReference>
<dbReference type="Gene3D" id="1.20.1250.20">
    <property type="entry name" value="MFS general substrate transporter like domains"/>
    <property type="match status" value="1"/>
</dbReference>
<evidence type="ECO:0000256" key="7">
    <source>
        <dbReference type="ARBA" id="ARBA00023157"/>
    </source>
</evidence>
<evidence type="ECO:0000256" key="2">
    <source>
        <dbReference type="ARBA" id="ARBA00009657"/>
    </source>
</evidence>
<dbReference type="InterPro" id="IPR004156">
    <property type="entry name" value="OATP"/>
</dbReference>
<feature type="transmembrane region" description="Helical" evidence="8">
    <location>
        <begin position="223"/>
        <end position="247"/>
    </location>
</feature>
<evidence type="ECO:0000313" key="12">
    <source>
        <dbReference type="Proteomes" id="UP000519115"/>
    </source>
</evidence>
<evidence type="ECO:0000313" key="11">
    <source>
        <dbReference type="EMBL" id="NXJ55339.1"/>
    </source>
</evidence>
<feature type="transmembrane region" description="Helical" evidence="8">
    <location>
        <begin position="354"/>
        <end position="374"/>
    </location>
</feature>
<evidence type="ECO:0000256" key="5">
    <source>
        <dbReference type="ARBA" id="ARBA00022989"/>
    </source>
</evidence>
<evidence type="ECO:0000259" key="10">
    <source>
        <dbReference type="PROSITE" id="PS51465"/>
    </source>
</evidence>
<organism evidence="11 12">
    <name type="scientific">Spizaetus tyrannus</name>
    <name type="common">black hawk-eagle</name>
    <dbReference type="NCBI Taxonomy" id="252798"/>
    <lineage>
        <taxon>Eukaryota</taxon>
        <taxon>Metazoa</taxon>
        <taxon>Chordata</taxon>
        <taxon>Craniata</taxon>
        <taxon>Vertebrata</taxon>
        <taxon>Euteleostomi</taxon>
        <taxon>Archelosauria</taxon>
        <taxon>Archosauria</taxon>
        <taxon>Dinosauria</taxon>
        <taxon>Saurischia</taxon>
        <taxon>Theropoda</taxon>
        <taxon>Coelurosauria</taxon>
        <taxon>Aves</taxon>
        <taxon>Neognathae</taxon>
        <taxon>Neoaves</taxon>
        <taxon>Telluraves</taxon>
        <taxon>Accipitrimorphae</taxon>
        <taxon>Accipitriformes</taxon>
        <taxon>Accipitridae</taxon>
        <taxon>Accipitrinae</taxon>
        <taxon>Spizaetus</taxon>
    </lineage>
</organism>
<keyword evidence="6 8" id="KW-0472">Membrane</keyword>
<reference evidence="11 12" key="1">
    <citation type="submission" date="2019-09" db="EMBL/GenBank/DDBJ databases">
        <title>Bird 10,000 Genomes (B10K) Project - Family phase.</title>
        <authorList>
            <person name="Zhang G."/>
        </authorList>
    </citation>
    <scope>NUCLEOTIDE SEQUENCE [LARGE SCALE GENOMIC DNA]</scope>
    <source>
        <strain evidence="11">B10K-DU-007-42</strain>
        <tissue evidence="11">Muscle</tissue>
    </source>
</reference>
<dbReference type="InterPro" id="IPR002350">
    <property type="entry name" value="Kazal_dom"/>
</dbReference>
<keyword evidence="8" id="KW-0813">Transport</keyword>
<dbReference type="Pfam" id="PF03137">
    <property type="entry name" value="OATP"/>
    <property type="match status" value="1"/>
</dbReference>
<gene>
    <name evidence="11" type="primary">Slco2b1</name>
    <name evidence="11" type="ORF">SPITYR_R05319</name>
</gene>
<dbReference type="InterPro" id="IPR036259">
    <property type="entry name" value="MFS_trans_sf"/>
</dbReference>
<dbReference type="Pfam" id="PF07648">
    <property type="entry name" value="Kazal_2"/>
    <property type="match status" value="1"/>
</dbReference>
<proteinExistence type="inferred from homology"/>
<feature type="transmembrane region" description="Helical" evidence="8">
    <location>
        <begin position="41"/>
        <end position="62"/>
    </location>
</feature>
<dbReference type="AlphaFoldDB" id="A0A7L0CEZ2"/>
<dbReference type="SUPFAM" id="SSF100895">
    <property type="entry name" value="Kazal-type serine protease inhibitors"/>
    <property type="match status" value="1"/>
</dbReference>
<comment type="subcellular location">
    <subcellularLocation>
        <location evidence="1 8">Cell membrane</location>
        <topology evidence="1 8">Multi-pass membrane protein</topology>
    </subcellularLocation>
</comment>